<dbReference type="Proteomes" id="UP001209878">
    <property type="component" value="Unassembled WGS sequence"/>
</dbReference>
<proteinExistence type="predicted"/>
<dbReference type="Gene3D" id="2.60.120.260">
    <property type="entry name" value="Galactose-binding domain-like"/>
    <property type="match status" value="1"/>
</dbReference>
<dbReference type="InterPro" id="IPR003961">
    <property type="entry name" value="FN3_dom"/>
</dbReference>
<organism evidence="2 3">
    <name type="scientific">Ridgeia piscesae</name>
    <name type="common">Tubeworm</name>
    <dbReference type="NCBI Taxonomy" id="27915"/>
    <lineage>
        <taxon>Eukaryota</taxon>
        <taxon>Metazoa</taxon>
        <taxon>Spiralia</taxon>
        <taxon>Lophotrochozoa</taxon>
        <taxon>Annelida</taxon>
        <taxon>Polychaeta</taxon>
        <taxon>Sedentaria</taxon>
        <taxon>Canalipalpata</taxon>
        <taxon>Sabellida</taxon>
        <taxon>Siboglinidae</taxon>
        <taxon>Ridgeia</taxon>
    </lineage>
</organism>
<dbReference type="PANTHER" id="PTHR16897:SF2">
    <property type="entry name" value="OS03G0226600 PROTEIN"/>
    <property type="match status" value="1"/>
</dbReference>
<reference evidence="2" key="1">
    <citation type="journal article" date="2023" name="Mol. Biol. Evol.">
        <title>Third-Generation Sequencing Reveals the Adaptive Role of the Epigenome in Three Deep-Sea Polychaetes.</title>
        <authorList>
            <person name="Perez M."/>
            <person name="Aroh O."/>
            <person name="Sun Y."/>
            <person name="Lan Y."/>
            <person name="Juniper S.K."/>
            <person name="Young C.R."/>
            <person name="Angers B."/>
            <person name="Qian P.Y."/>
        </authorList>
    </citation>
    <scope>NUCLEOTIDE SEQUENCE</scope>
    <source>
        <strain evidence="2">R07B-5</strain>
    </source>
</reference>
<name>A0AAD9JIU9_RIDPI</name>
<accession>A0AAD9JIU9</accession>
<evidence type="ECO:0000259" key="1">
    <source>
        <dbReference type="PROSITE" id="PS50853"/>
    </source>
</evidence>
<dbReference type="EMBL" id="JAODUO010002366">
    <property type="protein sequence ID" value="KAK2153015.1"/>
    <property type="molecule type" value="Genomic_DNA"/>
</dbReference>
<evidence type="ECO:0000313" key="2">
    <source>
        <dbReference type="EMBL" id="KAK2153015.1"/>
    </source>
</evidence>
<gene>
    <name evidence="2" type="ORF">NP493_2371g00000</name>
</gene>
<comment type="caution">
    <text evidence="2">The sequence shown here is derived from an EMBL/GenBank/DDBJ whole genome shotgun (WGS) entry which is preliminary data.</text>
</comment>
<keyword evidence="3" id="KW-1185">Reference proteome</keyword>
<dbReference type="SUPFAM" id="SSF49265">
    <property type="entry name" value="Fibronectin type III"/>
    <property type="match status" value="2"/>
</dbReference>
<evidence type="ECO:0000313" key="3">
    <source>
        <dbReference type="Proteomes" id="UP001209878"/>
    </source>
</evidence>
<feature type="domain" description="Fibronectin type-III" evidence="1">
    <location>
        <begin position="995"/>
        <end position="1094"/>
    </location>
</feature>
<dbReference type="InterPro" id="IPR036116">
    <property type="entry name" value="FN3_sf"/>
</dbReference>
<dbReference type="PROSITE" id="PS50853">
    <property type="entry name" value="FN3"/>
    <property type="match status" value="1"/>
</dbReference>
<protein>
    <recommendedName>
        <fullName evidence="1">Fibronectin type-III domain-containing protein</fullName>
    </recommendedName>
</protein>
<sequence>MAIRVKCRGFKKPKVNETTLTYASRTVSGPGTYHCTVVAYNKALEPSEPVCSDGVTVDTTAPEIHKVSIENSWTKDGLVKDSIGHVWYIDRNRFRVRVDEPSDSCREKSRLESNVSMYRVKELQKSSGENNITLCEELTFEGEPIIVVNKENVLELSWFGSDDESGIYAYEVGLSSTGSEDMGLLPYTSTHGHRHFITYHPNLMDGQTFYIHIKAVNRAGQQNVQTTGPITVQVDAPTFNGDIAVSVQEHNGIMYMVARCNSSGFSAEDLRDGLIYGYSYAVGHSPNTDDVKHFAPLTQDSSVSGLCTWTDTPTCVATPVGDLQWRLHGRHVYYVTLKVEGVNGLDRVTSSQVYEHYVGPPSAGIVVEIPVNTNEIMSEDIDHQTSVSRLHLAWFSFHHVDQPVSYELAIGTAPGKNDVVEFVDVDGSSKLMTNLALQPFKTYFASVRASTPDGSTLVSSDGVIVLPVDTPLEGATVLDAMPYLYLEPGRTYRAAVKFCHPEGCFMPVYSNGVTITPDAPMSTGIISISLTDTNTTFTWSRFTDPSMPARPETVTCRHEWTLLVDHEEGQSLEHIHPWRVMDDVDINCNQTGSTNDVCSYTIRLAAPLETSSCVVLALRAYNKVGLYSTVRRNLGGCNVASKVKLIVMDAVATTLDGNIVLEENDPWPIADREYSPSSTTLSAVWPDLRHDTYDWKVVSDEAIRRFAYVQPETAPDYSDYDCLAPEVLACGVTQDSFVNVHDLTLMEGQRYHICILANATDILVGNVTEHLQQTSGCSNGIVVDRTPPIAGQVWVGSVQNHWSFQVDRSRLSIYWSSFVDVETYGTSSHHSGILKYEYAIGTSPEGDDVGDYVDVGVTNIAVATGLVLKDGVTYYVTVRATDHVGRSTLSQSPGVTIDSTPPDVSAVPIDVGGAYVIDRTELCVAWTGVFSDDESATELQTCTGPQDDLRLKDGQLIYVSVQAINRVGLIAVSTSSAVVVDGSPPVAGHVYDVINASHTKDVDYTTVASEIGAKWSGFHDPHSHITGYSVRIGKCPRCEDILEKSRVGIMSSIHVSHVTLERGVTYYTTVEACNGAGLCVTVTSDGVIADTSPPVAGDLFDGIATDDVDYQSSRSTLSAHWLDFHDPESGLWHLEWWAGTSPGHSDILAPTRLHVTDRATATLTQPLPVNKRVYVTLKVFNKAGLSTETTSDGFIVDNTVPVTTSRITLNSRLGSLQKNTQVWSSSLSVLWKMTDNESSVVEQFLSLTTRDSVHHDAPAVKYTFSNVSLADGETYYAKVIACNGARLCTTSVSEGILVDSTPPVAGAFAVETDHAASLTRHRLGWMTYDNDTLRLAWVGFSDAHADVMAYYVTVGTKFGYADMLVGLGSSRLHGTFTAVPSQSAAGTLALVRRCQPVTCEGHCTCAPHGQLFCTESAGCVDVKGEPSYQQLSVYDTDDYSVTPASNKQDVDFIRSQSALAATWRPAATPGKAPPHAKYVMYVRAWYDAVSYAVYATNGVMTDSSPPELSRATKVDVTPPVTGQVWDGRGLADQDYSRDNRTVSAWWRGFSDDQSYIDHYEWCVGTQAGKDDVMACRDVGLHTHRTAQLPSAQVSGSRLYSTVYAVNGAGLKSAGVSSDGVVIDSTPPLPLHKFRLGQNLLKNPSFEDTSQSGTQDAGPRQWTGHGTFYLTSSGGDGGGQDGHTYLDIISGYIEQTVATTSTTKYRVTFYVRAPTNDRFHSQQLGFVRLPRVHVAFVIAPSTASSGEWQKLVYYFTATDSKSTLRVGAVGHKTGFMLDNVQVQEVSVGQRSSSADRNNSPMHLHVTTRGSYTAVTAAWDVEDPESPVTGHSWAIGTVRGGVQLHNFRSVGMQTHARADALLVQQGAEVHVTVVTKNAAGLTIAIYSDPLTIDLTPPVLCCITDGVSEVATSRTLTISWSVRDPESGVSHCEWAAGKSPGSQEVQPFTRMTSLSTASVALDASVRHGETVFSVVRCFNYAGLQSTLVSSGVVMVTAPPDTSMATLNVITNSPSQYPSRDNHQADSRRLFFGWEGIRDGAGIKGYEVSVQQTRAATVVPWRVVASTRQLYATLHGLGLQAYSTYTLLLRVTNSADLTSDVIVTNFTIETEAPRVTSASLRSRWPVQSTLTLDWTDVFASNSSLVYEVNIGTERLRSSRQSFVVIMTDNRRQTVTLSLARELISAALVTQHW</sequence>
<dbReference type="PANTHER" id="PTHR16897">
    <property type="entry name" value="OS10G0105400 PROTEIN"/>
    <property type="match status" value="1"/>
</dbReference>